<dbReference type="STRING" id="34002.SAMN04489859_100247"/>
<dbReference type="OrthoDB" id="8283359at2"/>
<accession>A0A1H8EF06</accession>
<gene>
    <name evidence="3" type="ORF">SAMN04489859_100247</name>
</gene>
<dbReference type="InterPro" id="IPR010623">
    <property type="entry name" value="IcmF_C"/>
</dbReference>
<evidence type="ECO:0000313" key="3">
    <source>
        <dbReference type="EMBL" id="SEN18161.1"/>
    </source>
</evidence>
<reference evidence="3 4" key="1">
    <citation type="submission" date="2016-10" db="EMBL/GenBank/DDBJ databases">
        <authorList>
            <person name="de Groot N.N."/>
        </authorList>
    </citation>
    <scope>NUCLEOTIDE SEQUENCE [LARGE SCALE GENOMIC DNA]</scope>
    <source>
        <strain evidence="3 4">DSM 8512</strain>
    </source>
</reference>
<evidence type="ECO:0000313" key="4">
    <source>
        <dbReference type="Proteomes" id="UP000199054"/>
    </source>
</evidence>
<dbReference type="Pfam" id="PF06761">
    <property type="entry name" value="IcmF-related"/>
    <property type="match status" value="1"/>
</dbReference>
<name>A0A1H8EF06_9RHOB</name>
<dbReference type="InterPro" id="IPR009612">
    <property type="entry name" value="IcmF-rel"/>
</dbReference>
<feature type="domain" description="Type VI secretion system IcmF C-terminal" evidence="1">
    <location>
        <begin position="723"/>
        <end position="793"/>
    </location>
</feature>
<dbReference type="InterPro" id="IPR053156">
    <property type="entry name" value="T6SS_TssM-like"/>
</dbReference>
<protein>
    <submittedName>
        <fullName evidence="3">Type VI secretion system protein DotU</fullName>
    </submittedName>
</protein>
<dbReference type="PANTHER" id="PTHR36153">
    <property type="entry name" value="INNER MEMBRANE PROTEIN-RELATED"/>
    <property type="match status" value="1"/>
</dbReference>
<dbReference type="PANTHER" id="PTHR36153:SF1">
    <property type="entry name" value="TYPE VI SECRETION SYSTEM COMPONENT TSSM1"/>
    <property type="match status" value="1"/>
</dbReference>
<feature type="domain" description="IcmF-related" evidence="2">
    <location>
        <begin position="205"/>
        <end position="489"/>
    </location>
</feature>
<sequence length="816" mass="89254">MLAGAAQPSPFDHAAEPMLMMIDDLDLRTERGEARLIDEARALLDRFEAEALQAGAPRAAIRPARYGLAVLLDHRARTLPQIELGKWSVLAGRQLFDGRDMSLARIREFRKAAAAQGDGFADLEHFLSGLIARTEAGRHAHRRGGNGGGWGRKVAGFVLALTLGLTGYAGFLELRYHQRIAAGFEAEALAIGLDQPHQGDDLVRRLDDMRAAVDRVADAAARAPFKRLLRLPAYDSQTRAEVIYARAVRSHVPAAIAAGIETVLATEGDGLVLYDALRAWAVLTGGDDSSPGYLAGWLEDNGPRAGLAGLHRHVGWLGGPYPDIVAQDAELRAQAQAFAAETAEPDRAWLELLRAEQTRALPGWRPDTRVPDLSRVLFRRSGLPLDAPLPGIFTQVGWDHARDYGVGVAVRKARAIAPVVTGRTPPPENSTPDLLMDRLLDRTVETWENWLADLRVQPFTQRDTAIVVSGLLAQPDNPLTQLLREVWVQVGGPDRQRGHEQQLRLAREFGPMIQYVEQGRMSEIAALFASLNVALGALDLDQRRGMDRLMSIHDRARSIAALQSAPRIVVQIAEDVLAQSASRQSAMTDGGNPLVRQWQQEVFPMCQQVVQGRYPFAEGPDADVDQVAALLGPQGALSLFLRNNALPLMETGESPWRWKPDARFEGLDPDSALFFERAAQVTEGLFADTGTIEHLLTLSALAERGQTLFVIGGDARPVRATGEPVQMGWPGASPAAGIEISFREGTDAERLIYPGEWGLFHMLDTLRLRLRDQGARVLLDLRSDFGRVFLEMAFADSLNPVSVRSAMAGFTCPPNL</sequence>
<dbReference type="EMBL" id="FODE01000002">
    <property type="protein sequence ID" value="SEN18161.1"/>
    <property type="molecule type" value="Genomic_DNA"/>
</dbReference>
<proteinExistence type="predicted"/>
<dbReference type="AlphaFoldDB" id="A0A1H8EF06"/>
<evidence type="ECO:0000259" key="2">
    <source>
        <dbReference type="Pfam" id="PF06761"/>
    </source>
</evidence>
<keyword evidence="4" id="KW-1185">Reference proteome</keyword>
<evidence type="ECO:0000259" key="1">
    <source>
        <dbReference type="Pfam" id="PF06744"/>
    </source>
</evidence>
<organism evidence="3 4">
    <name type="scientific">Paracoccus alcaliphilus</name>
    <dbReference type="NCBI Taxonomy" id="34002"/>
    <lineage>
        <taxon>Bacteria</taxon>
        <taxon>Pseudomonadati</taxon>
        <taxon>Pseudomonadota</taxon>
        <taxon>Alphaproteobacteria</taxon>
        <taxon>Rhodobacterales</taxon>
        <taxon>Paracoccaceae</taxon>
        <taxon>Paracoccus</taxon>
    </lineage>
</organism>
<dbReference type="Proteomes" id="UP000199054">
    <property type="component" value="Unassembled WGS sequence"/>
</dbReference>
<dbReference type="Pfam" id="PF06744">
    <property type="entry name" value="IcmF_C"/>
    <property type="match status" value="1"/>
</dbReference>